<reference evidence="1 2" key="1">
    <citation type="journal article" date="2018" name="Front. Plant Sci.">
        <title>Red Clover (Trifolium pratense) and Zigzag Clover (T. medium) - A Picture of Genomic Similarities and Differences.</title>
        <authorList>
            <person name="Dluhosova J."/>
            <person name="Istvanek J."/>
            <person name="Nedelnik J."/>
            <person name="Repkova J."/>
        </authorList>
    </citation>
    <scope>NUCLEOTIDE SEQUENCE [LARGE SCALE GENOMIC DNA]</scope>
    <source>
        <strain evidence="2">cv. 10/8</strain>
        <tissue evidence="1">Leaf</tissue>
    </source>
</reference>
<dbReference type="EMBL" id="LXQA010470771">
    <property type="protein sequence ID" value="MCI53900.1"/>
    <property type="molecule type" value="Genomic_DNA"/>
</dbReference>
<evidence type="ECO:0000313" key="2">
    <source>
        <dbReference type="Proteomes" id="UP000265520"/>
    </source>
</evidence>
<evidence type="ECO:0000313" key="1">
    <source>
        <dbReference type="EMBL" id="MCI53900.1"/>
    </source>
</evidence>
<proteinExistence type="predicted"/>
<protein>
    <submittedName>
        <fullName evidence="1">Uncharacterized protein</fullName>
    </submittedName>
</protein>
<keyword evidence="2" id="KW-1185">Reference proteome</keyword>
<accession>A0A392T162</accession>
<comment type="caution">
    <text evidence="1">The sequence shown here is derived from an EMBL/GenBank/DDBJ whole genome shotgun (WGS) entry which is preliminary data.</text>
</comment>
<organism evidence="1 2">
    <name type="scientific">Trifolium medium</name>
    <dbReference type="NCBI Taxonomy" id="97028"/>
    <lineage>
        <taxon>Eukaryota</taxon>
        <taxon>Viridiplantae</taxon>
        <taxon>Streptophyta</taxon>
        <taxon>Embryophyta</taxon>
        <taxon>Tracheophyta</taxon>
        <taxon>Spermatophyta</taxon>
        <taxon>Magnoliopsida</taxon>
        <taxon>eudicotyledons</taxon>
        <taxon>Gunneridae</taxon>
        <taxon>Pentapetalae</taxon>
        <taxon>rosids</taxon>
        <taxon>fabids</taxon>
        <taxon>Fabales</taxon>
        <taxon>Fabaceae</taxon>
        <taxon>Papilionoideae</taxon>
        <taxon>50 kb inversion clade</taxon>
        <taxon>NPAAA clade</taxon>
        <taxon>Hologalegina</taxon>
        <taxon>IRL clade</taxon>
        <taxon>Trifolieae</taxon>
        <taxon>Trifolium</taxon>
    </lineage>
</organism>
<feature type="non-terminal residue" evidence="1">
    <location>
        <position position="1"/>
    </location>
</feature>
<dbReference type="Proteomes" id="UP000265520">
    <property type="component" value="Unassembled WGS sequence"/>
</dbReference>
<dbReference type="AlphaFoldDB" id="A0A392T162"/>
<name>A0A392T162_9FABA</name>
<sequence>SGHDPCAAATGGQSALQLLADSQWLVDHMEWSAHSQTAITPAQADT</sequence>